<sequence length="660" mass="72048">MGRNETLRPPPRPIERLSAAAPAAKLPGSWSSAQPLSTSMCGEALRGPSASWSLEMLRFIRSGSKHTKTIWWILIVVTVVTFLGGFVFLFGAGLDSSYRARVSGAVGTVDGMPISRTEYQNAFEEQQAAYKRQYGTEPGERDLEAIKSQTWRSLIAQRLMMRQARSLGLKPTDHEIVLAMETSPPTLVTTLPVFQTDGKFDPKKYQAALRDPNANWAPFEDVTRQQLPIRKLQERLLSSIKIGQPELREAFRDRFERLTATIVQVSPSTEGNPPSPSEAELDRVYQKYKSRFTTGPRSQLEVLLVPMKFTDEDVRAARDLAQSIASRARAGEDFGALARSYSEGPGAAQGGAIDRDFQPSEFGAEMAPKIAALDSGGVVDPVRDGGRFLVFQVRHKTPNPATGVPTLRVAQIVIRVKPNDEALQQQGRELLALRNQGAKVGLGRAAAARGLATSNTGYYDYNNPPPSLFGVPDAYDWGLNAKVGSVSPVFRGIDEFAIVQSAKQSPGGPAPRDEVVDQLRRLAAADAAVDRAKPKADRVAAALAGGKSLEEATQETGLTAFKIEGTTRLRPDPRISGSPELIGALFAARTGQVVGPFRSLSGWAFGRLDEITSPDSTMFFQVKAQLSNELLQNRQQTFFSNYLASLRSRAKVQDLRSAFE</sequence>
<dbReference type="SUPFAM" id="SSF54534">
    <property type="entry name" value="FKBP-like"/>
    <property type="match status" value="1"/>
</dbReference>
<accession>A0A538SCE7</accession>
<evidence type="ECO:0000256" key="7">
    <source>
        <dbReference type="ARBA" id="ARBA00023186"/>
    </source>
</evidence>
<feature type="transmembrane region" description="Helical" evidence="12">
    <location>
        <begin position="70"/>
        <end position="94"/>
    </location>
</feature>
<organism evidence="14 15">
    <name type="scientific">Eiseniibacteriota bacterium</name>
    <dbReference type="NCBI Taxonomy" id="2212470"/>
    <lineage>
        <taxon>Bacteria</taxon>
        <taxon>Candidatus Eiseniibacteriota</taxon>
    </lineage>
</organism>
<gene>
    <name evidence="14" type="ORF">E6K73_10655</name>
</gene>
<keyword evidence="7" id="KW-0143">Chaperone</keyword>
<evidence type="ECO:0000256" key="1">
    <source>
        <dbReference type="ARBA" id="ARBA00004382"/>
    </source>
</evidence>
<dbReference type="Gene3D" id="3.10.50.40">
    <property type="match status" value="2"/>
</dbReference>
<keyword evidence="2" id="KW-1003">Cell membrane</keyword>
<keyword evidence="4 12" id="KW-0812">Transmembrane</keyword>
<dbReference type="InterPro" id="IPR052029">
    <property type="entry name" value="PpiD_chaperone"/>
</dbReference>
<dbReference type="InterPro" id="IPR046357">
    <property type="entry name" value="PPIase_dom_sf"/>
</dbReference>
<evidence type="ECO:0000256" key="3">
    <source>
        <dbReference type="ARBA" id="ARBA00022519"/>
    </source>
</evidence>
<dbReference type="PANTHER" id="PTHR47529">
    <property type="entry name" value="PEPTIDYL-PROLYL CIS-TRANS ISOMERASE D"/>
    <property type="match status" value="1"/>
</dbReference>
<evidence type="ECO:0000259" key="13">
    <source>
        <dbReference type="PROSITE" id="PS50198"/>
    </source>
</evidence>
<evidence type="ECO:0000256" key="2">
    <source>
        <dbReference type="ARBA" id="ARBA00022475"/>
    </source>
</evidence>
<keyword evidence="5 12" id="KW-1133">Transmembrane helix</keyword>
<evidence type="ECO:0000256" key="8">
    <source>
        <dbReference type="ARBA" id="ARBA00038408"/>
    </source>
</evidence>
<dbReference type="Gene3D" id="1.10.4030.10">
    <property type="entry name" value="Porin chaperone SurA, peptide-binding domain"/>
    <property type="match status" value="1"/>
</dbReference>
<evidence type="ECO:0000256" key="6">
    <source>
        <dbReference type="ARBA" id="ARBA00023136"/>
    </source>
</evidence>
<reference evidence="14 15" key="1">
    <citation type="journal article" date="2019" name="Nat. Microbiol.">
        <title>Mediterranean grassland soil C-N compound turnover is dependent on rainfall and depth, and is mediated by genomically divergent microorganisms.</title>
        <authorList>
            <person name="Diamond S."/>
            <person name="Andeer P.F."/>
            <person name="Li Z."/>
            <person name="Crits-Christoph A."/>
            <person name="Burstein D."/>
            <person name="Anantharaman K."/>
            <person name="Lane K.R."/>
            <person name="Thomas B.C."/>
            <person name="Pan C."/>
            <person name="Northen T.R."/>
            <person name="Banfield J.F."/>
        </authorList>
    </citation>
    <scope>NUCLEOTIDE SEQUENCE [LARGE SCALE GENOMIC DNA]</scope>
    <source>
        <strain evidence="14">WS_3</strain>
    </source>
</reference>
<comment type="caution">
    <text evidence="14">The sequence shown here is derived from an EMBL/GenBank/DDBJ whole genome shotgun (WGS) entry which is preliminary data.</text>
</comment>
<evidence type="ECO:0000313" key="15">
    <source>
        <dbReference type="Proteomes" id="UP000320184"/>
    </source>
</evidence>
<dbReference type="PROSITE" id="PS50198">
    <property type="entry name" value="PPIC_PPIASE_2"/>
    <property type="match status" value="1"/>
</dbReference>
<dbReference type="InterPro" id="IPR000297">
    <property type="entry name" value="PPIase_PpiC"/>
</dbReference>
<evidence type="ECO:0000256" key="10">
    <source>
        <dbReference type="ARBA" id="ARBA00042775"/>
    </source>
</evidence>
<dbReference type="SUPFAM" id="SSF109998">
    <property type="entry name" value="Triger factor/SurA peptide-binding domain-like"/>
    <property type="match status" value="1"/>
</dbReference>
<evidence type="ECO:0000256" key="4">
    <source>
        <dbReference type="ARBA" id="ARBA00022692"/>
    </source>
</evidence>
<keyword evidence="3" id="KW-0997">Cell inner membrane</keyword>
<keyword evidence="11" id="KW-0697">Rotamase</keyword>
<evidence type="ECO:0000256" key="5">
    <source>
        <dbReference type="ARBA" id="ARBA00022989"/>
    </source>
</evidence>
<keyword evidence="11" id="KW-0413">Isomerase</keyword>
<evidence type="ECO:0000256" key="9">
    <source>
        <dbReference type="ARBA" id="ARBA00040743"/>
    </source>
</evidence>
<name>A0A538SCE7_UNCEI</name>
<evidence type="ECO:0000256" key="12">
    <source>
        <dbReference type="SAM" id="Phobius"/>
    </source>
</evidence>
<dbReference type="Pfam" id="PF13145">
    <property type="entry name" value="Rotamase_2"/>
    <property type="match status" value="1"/>
</dbReference>
<dbReference type="InterPro" id="IPR027304">
    <property type="entry name" value="Trigger_fact/SurA_dom_sf"/>
</dbReference>
<dbReference type="PANTHER" id="PTHR47529:SF1">
    <property type="entry name" value="PERIPLASMIC CHAPERONE PPID"/>
    <property type="match status" value="1"/>
</dbReference>
<comment type="similarity">
    <text evidence="8">Belongs to the PpiD chaperone family.</text>
</comment>
<dbReference type="GO" id="GO:0005886">
    <property type="term" value="C:plasma membrane"/>
    <property type="evidence" value="ECO:0007669"/>
    <property type="project" value="UniProtKB-SubCell"/>
</dbReference>
<keyword evidence="6 12" id="KW-0472">Membrane</keyword>
<dbReference type="EMBL" id="VBOT01000128">
    <property type="protein sequence ID" value="TMQ49060.1"/>
    <property type="molecule type" value="Genomic_DNA"/>
</dbReference>
<evidence type="ECO:0000256" key="11">
    <source>
        <dbReference type="PROSITE-ProRule" id="PRU00278"/>
    </source>
</evidence>
<dbReference type="GO" id="GO:0003755">
    <property type="term" value="F:peptidyl-prolyl cis-trans isomerase activity"/>
    <property type="evidence" value="ECO:0007669"/>
    <property type="project" value="UniProtKB-KW"/>
</dbReference>
<proteinExistence type="inferred from homology"/>
<evidence type="ECO:0000313" key="14">
    <source>
        <dbReference type="EMBL" id="TMQ49060.1"/>
    </source>
</evidence>
<dbReference type="AlphaFoldDB" id="A0A538SCE7"/>
<feature type="domain" description="PpiC" evidence="13">
    <location>
        <begin position="295"/>
        <end position="395"/>
    </location>
</feature>
<dbReference type="Proteomes" id="UP000320184">
    <property type="component" value="Unassembled WGS sequence"/>
</dbReference>
<protein>
    <recommendedName>
        <fullName evidence="9">Periplasmic chaperone PpiD</fullName>
    </recommendedName>
    <alternativeName>
        <fullName evidence="10">Periplasmic folding chaperone</fullName>
    </alternativeName>
</protein>
<comment type="subcellular location">
    <subcellularLocation>
        <location evidence="1">Cell inner membrane</location>
        <topology evidence="1">Single-pass type II membrane protein</topology>
        <orientation evidence="1">Periplasmic side</orientation>
    </subcellularLocation>
</comment>
<dbReference type="Pfam" id="PF13624">
    <property type="entry name" value="SurA_N_3"/>
    <property type="match status" value="1"/>
</dbReference>